<evidence type="ECO:0000313" key="1">
    <source>
        <dbReference type="EMBL" id="DAE21399.1"/>
    </source>
</evidence>
<proteinExistence type="predicted"/>
<sequence length="431" mass="44667">MADFGKLNFAVSFNPQTAFPLDARYYFSTLSAAQAAAAAAVEVGSSDGVYFYGENVCVVTDSAADLYIIQPDKTLKAVGSAVLGDGKSIEIVDDKVTLKGFNSATAGQQPRINAAGTALEWYTPDTSTVSGLADTVAGHTQDIQNLQTGKADKATTLEGYGITDAMTATAIAEAIQTAIAATGHASFKKVSAVPTAAEAQDNVLYLVMNADTGFYDIYAKVENEVVRLDDVSINLDDYSNTEQMNEAIATAIANKVDKVDGKGLSAEDFTTALKEKLVALPDDAEANFVKSVSDEFAVSQEGKLTLEAIAQSKVTGLPDALAGKVDKVEGKGLSTNDFTDEAKAKLDGVEAGANQNLIEIVKLNGAALAISEKAVNIPVAGATAGVVTSSAEENKVAVAEDGSMEVNSLNMSKLVQSEGDTLILDGGNASV</sequence>
<accession>A0A8S5QQ57</accession>
<name>A0A8S5QQ57_9CAUD</name>
<organism evidence="1">
    <name type="scientific">Siphoviridae sp. ctE6L85</name>
    <dbReference type="NCBI Taxonomy" id="2826202"/>
    <lineage>
        <taxon>Viruses</taxon>
        <taxon>Duplodnaviria</taxon>
        <taxon>Heunggongvirae</taxon>
        <taxon>Uroviricota</taxon>
        <taxon>Caudoviricetes</taxon>
    </lineage>
</organism>
<dbReference type="EMBL" id="BK015711">
    <property type="protein sequence ID" value="DAE21399.1"/>
    <property type="molecule type" value="Genomic_DNA"/>
</dbReference>
<evidence type="ECO:0008006" key="2">
    <source>
        <dbReference type="Google" id="ProtNLM"/>
    </source>
</evidence>
<protein>
    <recommendedName>
        <fullName evidence="2">Tail fiber protein</fullName>
    </recommendedName>
</protein>
<reference evidence="1" key="1">
    <citation type="journal article" date="2021" name="Proc. Natl. Acad. Sci. U.S.A.">
        <title>A Catalog of Tens of Thousands of Viruses from Human Metagenomes Reveals Hidden Associations with Chronic Diseases.</title>
        <authorList>
            <person name="Tisza M.J."/>
            <person name="Buck C.B."/>
        </authorList>
    </citation>
    <scope>NUCLEOTIDE SEQUENCE</scope>
    <source>
        <strain evidence="1">CtE6L85</strain>
    </source>
</reference>